<dbReference type="InterPro" id="IPR011990">
    <property type="entry name" value="TPR-like_helical_dom_sf"/>
</dbReference>
<gene>
    <name evidence="2" type="ORF">PEDI_36090</name>
</gene>
<sequence>MGIKKYMMGAAVLAASLSSCTNGFEEMNQNPWTGNDIDVKHQFTYSQLKMFASGHEGWRGNLIMSSPMSGISGCRYTAGNGFRRSDGFTNSTWELIYRDVMKNVTDANDRMAADNAEGQNDGKIAQLNIVKNVNLLRATLLYGDIPFFEAGKGYSEQVYYPEYDSQEAVLKAMAEEIKASREAIAAANADQLFAYDLYFQGDQVKWVKLANAYLMRIGLMMSAADADAGKAIFNEAYTHAGGYISTVNETALVQHSEEGGPWGQHVNGAGVANQGRVGGFSHTYMSEVTLKSMQALEDPRLFWVAAPLDMASGSAKAWTNIPNFDPFAMAENAAVGEDFKAVSFRGLRAGDIDFGRQGLFQYPDPNTGEPKLETAALWVQRDADGNAETNYGRPFNGDGQYAVLTGINPETILSAESPSIVMGSDEVHFMVAEASLRGWVGADAKAEFEAGVHDAIMKYPSLYPGQGIVDQLLMAYQANGNADYDWNAAVAAYVSKAGEIFSNPASAPNNMFESPLDVVLYQHWLSQLGSGYKAYALWNRTHFPSIVDGQFTGKERMVQLPVYSSDPIQNPGSTTNQFREEAMHTGGATDGYRPTRFPYPERELTVNSANANKAIDAQKSAYKSYSTDFITTSQWYSFRGQH</sequence>
<dbReference type="RefSeq" id="WP_338238267.1">
    <property type="nucleotide sequence ID" value="NZ_BQKE01000002.1"/>
</dbReference>
<dbReference type="Pfam" id="PF12771">
    <property type="entry name" value="SusD-like_2"/>
    <property type="match status" value="2"/>
</dbReference>
<dbReference type="EMBL" id="BQKE01000002">
    <property type="protein sequence ID" value="GJM63057.1"/>
    <property type="molecule type" value="Genomic_DNA"/>
</dbReference>
<dbReference type="InterPro" id="IPR041662">
    <property type="entry name" value="SusD-like_2"/>
</dbReference>
<dbReference type="Gene3D" id="1.25.40.390">
    <property type="match status" value="2"/>
</dbReference>
<keyword evidence="3" id="KW-1185">Reference proteome</keyword>
<dbReference type="AlphaFoldDB" id="A0AAN5ALQ4"/>
<evidence type="ECO:0000256" key="1">
    <source>
        <dbReference type="SAM" id="SignalP"/>
    </source>
</evidence>
<evidence type="ECO:0000313" key="3">
    <source>
        <dbReference type="Proteomes" id="UP001310022"/>
    </source>
</evidence>
<name>A0AAN5ALQ4_9BACT</name>
<dbReference type="SUPFAM" id="SSF48452">
    <property type="entry name" value="TPR-like"/>
    <property type="match status" value="1"/>
</dbReference>
<reference evidence="2 3" key="1">
    <citation type="submission" date="2021-12" db="EMBL/GenBank/DDBJ databases">
        <title>Genome sequencing of bacteria with rrn-lacking chromosome and rrn-plasmid.</title>
        <authorList>
            <person name="Anda M."/>
            <person name="Iwasaki W."/>
        </authorList>
    </citation>
    <scope>NUCLEOTIDE SEQUENCE [LARGE SCALE GENOMIC DNA]</scope>
    <source>
        <strain evidence="2 3">NBRC 15940</strain>
    </source>
</reference>
<protein>
    <recommendedName>
        <fullName evidence="4">SusD/RagB family nutrient-binding outer membrane lipoprotein</fullName>
    </recommendedName>
</protein>
<proteinExistence type="predicted"/>
<feature type="chain" id="PRO_5042987053" description="SusD/RagB family nutrient-binding outer membrane lipoprotein" evidence="1">
    <location>
        <begin position="24"/>
        <end position="642"/>
    </location>
</feature>
<evidence type="ECO:0000313" key="2">
    <source>
        <dbReference type="EMBL" id="GJM63057.1"/>
    </source>
</evidence>
<evidence type="ECO:0008006" key="4">
    <source>
        <dbReference type="Google" id="ProtNLM"/>
    </source>
</evidence>
<dbReference type="Proteomes" id="UP001310022">
    <property type="component" value="Unassembled WGS sequence"/>
</dbReference>
<dbReference type="PROSITE" id="PS51257">
    <property type="entry name" value="PROKAR_LIPOPROTEIN"/>
    <property type="match status" value="1"/>
</dbReference>
<feature type="signal peptide" evidence="1">
    <location>
        <begin position="1"/>
        <end position="23"/>
    </location>
</feature>
<comment type="caution">
    <text evidence="2">The sequence shown here is derived from an EMBL/GenBank/DDBJ whole genome shotgun (WGS) entry which is preliminary data.</text>
</comment>
<organism evidence="2 3">
    <name type="scientific">Persicobacter diffluens</name>
    <dbReference type="NCBI Taxonomy" id="981"/>
    <lineage>
        <taxon>Bacteria</taxon>
        <taxon>Pseudomonadati</taxon>
        <taxon>Bacteroidota</taxon>
        <taxon>Cytophagia</taxon>
        <taxon>Cytophagales</taxon>
        <taxon>Persicobacteraceae</taxon>
        <taxon>Persicobacter</taxon>
    </lineage>
</organism>
<keyword evidence="1" id="KW-0732">Signal</keyword>
<accession>A0AAN5ALQ4</accession>